<dbReference type="Proteomes" id="UP000005667">
    <property type="component" value="Chromosome"/>
</dbReference>
<protein>
    <submittedName>
        <fullName evidence="1">Uncharacterized protein</fullName>
    </submittedName>
</protein>
<reference evidence="2" key="1">
    <citation type="journal article" date="2011" name="PLoS Genet.">
        <title>Azospirillum genomes reveal transition of bacteria from aquatic to terrestrial environments.</title>
        <authorList>
            <person name="Wisniewski-Dye F."/>
            <person name="Borziak K."/>
            <person name="Khalsa-Moyers G."/>
            <person name="Alexandre G."/>
            <person name="Sukharnikov L.O."/>
            <person name="Wuichet K."/>
            <person name="Hurst G.B."/>
            <person name="McDonald W.H."/>
            <person name="Robertson J.S."/>
            <person name="Barbe V."/>
            <person name="Calteau A."/>
            <person name="Rouy Z."/>
            <person name="Mangenot S."/>
            <person name="Prigent-Combaret C."/>
            <person name="Normand P."/>
            <person name="Boyer M."/>
            <person name="Siguier P."/>
            <person name="Dessaux Y."/>
            <person name="Elmerich C."/>
            <person name="Condemine G."/>
            <person name="Krishnen G."/>
            <person name="Kennedy I."/>
            <person name="Paterson A.H."/>
            <person name="Gonzalez V."/>
            <person name="Mavingui P."/>
            <person name="Zhulin I.B."/>
        </authorList>
    </citation>
    <scope>NUCLEOTIDE SEQUENCE [LARGE SCALE GENOMIC DNA]</scope>
    <source>
        <strain evidence="2">4B</strain>
    </source>
</reference>
<dbReference type="STRING" id="862719.AZOLI_0020"/>
<evidence type="ECO:0000313" key="2">
    <source>
        <dbReference type="Proteomes" id="UP000005667"/>
    </source>
</evidence>
<sequence length="36" mass="4006">MNAVFAAFIASMRPKHFCSGRQGDVEDVSKLTHLLQ</sequence>
<dbReference type="HOGENOM" id="CLU_3354279_0_0_5"/>
<dbReference type="EMBL" id="FQ311868">
    <property type="protein sequence ID" value="CBS85448.1"/>
    <property type="molecule type" value="Genomic_DNA"/>
</dbReference>
<keyword evidence="2" id="KW-1185">Reference proteome</keyword>
<evidence type="ECO:0000313" key="1">
    <source>
        <dbReference type="EMBL" id="CBS85448.1"/>
    </source>
</evidence>
<dbReference type="KEGG" id="ali:AZOLI_0020"/>
<accession>G7Z7K9</accession>
<organism evidence="1 2">
    <name type="scientific">Azospirillum lipoferum (strain 4B)</name>
    <dbReference type="NCBI Taxonomy" id="862719"/>
    <lineage>
        <taxon>Bacteria</taxon>
        <taxon>Pseudomonadati</taxon>
        <taxon>Pseudomonadota</taxon>
        <taxon>Alphaproteobacteria</taxon>
        <taxon>Rhodospirillales</taxon>
        <taxon>Azospirillaceae</taxon>
        <taxon>Azospirillum</taxon>
    </lineage>
</organism>
<gene>
    <name evidence="1" type="ordered locus">AZOLI_0020</name>
</gene>
<proteinExistence type="predicted"/>
<dbReference type="AlphaFoldDB" id="G7Z7K9"/>
<name>G7Z7K9_AZOL4</name>